<feature type="compositionally biased region" description="Low complexity" evidence="1">
    <location>
        <begin position="555"/>
        <end position="571"/>
    </location>
</feature>
<sequence length="606" mass="69637">MGERYHTRGSFGRPPYDNRQGNWNGGFRDRGDFRDNREFRDGFRDSPQPSPNFRDQRDSFRGPPNHFYRGPERGGHHYQYNKGPPGSWLDRGPPPPPPPITSPHYDNNQTLSPPPPPPPPPPPTSILPLNEPLVQQSPTQNIKTTQIQSPTPTTVDTTNNDNIKEINTSNLTTVNIPPLPQQIPQQAEIENIKSPPVIPTTITTTSTTTTGITSKWDTAPSDLELKRDDKPWLQNNRYAPYNRDSYRGGPPPPHLDRNEYRDRDLYRGPPPPLSKYNDRSFYNDQRSPPPPPPPSRFRGGPPPLDYRDIRPTLPPSQSINGFRSGFGAKRFEYSKDKDLFNTSSRRMQENQYYDQQQQQQQQQQNQPPPPKSIHQIMEAMNSNEFTFHQQMSVQIVDQLKNNGTFDKIRSGISDQLLSSGIMDNVKRQIQNLLIGSEILAKFKKDRNKRVIFQELRKASEPITETIQNDIFKIIIDQNGQTNKTILENIQLVYNSIRDEYQSTLNQDLEFDDIENYDFEFNKQPDQPESQQKQQQQQVPNNSHDNIDINNHIDKNNNTNGHLNDQSNITANNNNNNNNIDILNDVDDDIPIDIETTSDTDLSNRKK</sequence>
<evidence type="ECO:0000313" key="3">
    <source>
        <dbReference type="Proteomes" id="UP000076078"/>
    </source>
</evidence>
<feature type="compositionally biased region" description="Low complexity" evidence="1">
    <location>
        <begin position="355"/>
        <end position="365"/>
    </location>
</feature>
<evidence type="ECO:0000256" key="1">
    <source>
        <dbReference type="SAM" id="MobiDB-lite"/>
    </source>
</evidence>
<dbReference type="GO" id="GO:0030041">
    <property type="term" value="P:actin filament polymerization"/>
    <property type="evidence" value="ECO:0007669"/>
    <property type="project" value="TreeGrafter"/>
</dbReference>
<name>A0A151ZC33_TIELA</name>
<feature type="compositionally biased region" description="Low complexity" evidence="1">
    <location>
        <begin position="523"/>
        <end position="543"/>
    </location>
</feature>
<dbReference type="GO" id="GO:0005884">
    <property type="term" value="C:actin filament"/>
    <property type="evidence" value="ECO:0007669"/>
    <property type="project" value="TreeGrafter"/>
</dbReference>
<feature type="compositionally biased region" description="Basic and acidic residues" evidence="1">
    <location>
        <begin position="254"/>
        <end position="266"/>
    </location>
</feature>
<feature type="compositionally biased region" description="Pro residues" evidence="1">
    <location>
        <begin position="112"/>
        <end position="125"/>
    </location>
</feature>
<dbReference type="PANTHER" id="PTHR45691:SF6">
    <property type="entry name" value="PROTEIN DIAPHANOUS"/>
    <property type="match status" value="1"/>
</dbReference>
<feature type="compositionally biased region" description="Low complexity" evidence="1">
    <location>
        <begin position="197"/>
        <end position="214"/>
    </location>
</feature>
<feature type="compositionally biased region" description="Low complexity" evidence="1">
    <location>
        <begin position="150"/>
        <end position="161"/>
    </location>
</feature>
<dbReference type="EMBL" id="LODT01000034">
    <property type="protein sequence ID" value="KYQ91501.1"/>
    <property type="molecule type" value="Genomic_DNA"/>
</dbReference>
<feature type="compositionally biased region" description="Basic and acidic residues" evidence="1">
    <location>
        <begin position="544"/>
        <end position="554"/>
    </location>
</feature>
<proteinExistence type="predicted"/>
<accession>A0A151ZC33</accession>
<feature type="compositionally biased region" description="Basic and acidic residues" evidence="1">
    <location>
        <begin position="27"/>
        <end position="44"/>
    </location>
</feature>
<dbReference type="AlphaFoldDB" id="A0A151ZC33"/>
<feature type="compositionally biased region" description="Pro residues" evidence="1">
    <location>
        <begin position="92"/>
        <end position="101"/>
    </location>
</feature>
<keyword evidence="3" id="KW-1185">Reference proteome</keyword>
<comment type="caution">
    <text evidence="2">The sequence shown here is derived from an EMBL/GenBank/DDBJ whole genome shotgun (WGS) entry which is preliminary data.</text>
</comment>
<feature type="region of interest" description="Disordered" evidence="1">
    <location>
        <begin position="197"/>
        <end position="324"/>
    </location>
</feature>
<evidence type="ECO:0000313" key="2">
    <source>
        <dbReference type="EMBL" id="KYQ91501.1"/>
    </source>
</evidence>
<reference evidence="2 3" key="1">
    <citation type="submission" date="2015-12" db="EMBL/GenBank/DDBJ databases">
        <title>Dictyostelia acquired genes for synthesis and detection of signals that induce cell-type specialization by lateral gene transfer from prokaryotes.</title>
        <authorList>
            <person name="Gloeckner G."/>
            <person name="Schaap P."/>
        </authorList>
    </citation>
    <scope>NUCLEOTIDE SEQUENCE [LARGE SCALE GENOMIC DNA]</scope>
    <source>
        <strain evidence="2 3">TK</strain>
    </source>
</reference>
<feature type="region of interest" description="Disordered" evidence="1">
    <location>
        <begin position="520"/>
        <end position="571"/>
    </location>
</feature>
<feature type="region of interest" description="Disordered" evidence="1">
    <location>
        <begin position="1"/>
        <end position="161"/>
    </location>
</feature>
<dbReference type="Proteomes" id="UP000076078">
    <property type="component" value="Unassembled WGS sequence"/>
</dbReference>
<dbReference type="InParanoid" id="A0A151ZC33"/>
<dbReference type="InterPro" id="IPR051412">
    <property type="entry name" value="Formin_Homology_Diaphanous_sf"/>
</dbReference>
<feature type="compositionally biased region" description="Polar residues" evidence="1">
    <location>
        <begin position="133"/>
        <end position="149"/>
    </location>
</feature>
<gene>
    <name evidence="2" type="ORF">DLAC_07259</name>
</gene>
<dbReference type="OrthoDB" id="21588at2759"/>
<feature type="region of interest" description="Disordered" evidence="1">
    <location>
        <begin position="347"/>
        <end position="373"/>
    </location>
</feature>
<feature type="compositionally biased region" description="Pro residues" evidence="1">
    <location>
        <begin position="287"/>
        <end position="304"/>
    </location>
</feature>
<organism evidence="2 3">
    <name type="scientific">Tieghemostelium lacteum</name>
    <name type="common">Slime mold</name>
    <name type="synonym">Dictyostelium lacteum</name>
    <dbReference type="NCBI Taxonomy" id="361077"/>
    <lineage>
        <taxon>Eukaryota</taxon>
        <taxon>Amoebozoa</taxon>
        <taxon>Evosea</taxon>
        <taxon>Eumycetozoa</taxon>
        <taxon>Dictyostelia</taxon>
        <taxon>Dictyosteliales</taxon>
        <taxon>Raperosteliaceae</taxon>
        <taxon>Tieghemostelium</taxon>
    </lineage>
</organism>
<dbReference type="PANTHER" id="PTHR45691">
    <property type="entry name" value="PROTEIN DIAPHANOUS"/>
    <property type="match status" value="1"/>
</dbReference>
<protein>
    <submittedName>
        <fullName evidence="2">Uncharacterized protein</fullName>
    </submittedName>
</protein>